<dbReference type="EMBL" id="AY305378">
    <property type="protein sequence ID" value="AAP85975.1"/>
    <property type="molecule type" value="Genomic_DNA"/>
</dbReference>
<evidence type="ECO:0000313" key="1">
    <source>
        <dbReference type="EMBL" id="AAP85975.1"/>
    </source>
</evidence>
<dbReference type="HOGENOM" id="CLU_1632629_0_0_4"/>
<gene>
    <name evidence="1" type="ordered locus">PHG223</name>
</gene>
<evidence type="ECO:0000313" key="2">
    <source>
        <dbReference type="Proteomes" id="UP000008210"/>
    </source>
</evidence>
<proteinExistence type="predicted"/>
<name>Q7WXB3_CUPNH</name>
<geneLocation type="plasmid" evidence="1 2">
    <name>megaplasmid pHG1</name>
</geneLocation>
<accession>Q7WXB3</accession>
<keyword evidence="1" id="KW-0614">Plasmid</keyword>
<dbReference type="AlphaFoldDB" id="Q7WXB3"/>
<dbReference type="Proteomes" id="UP000008210">
    <property type="component" value="Plasmid megaplasmid pHG1"/>
</dbReference>
<keyword evidence="2" id="KW-1185">Reference proteome</keyword>
<organism evidence="1 2">
    <name type="scientific">Cupriavidus necator (strain ATCC 17699 / DSM 428 / KCTC 22496 / NCIMB 10442 / H16 / Stanier 337)</name>
    <name type="common">Ralstonia eutropha</name>
    <dbReference type="NCBI Taxonomy" id="381666"/>
    <lineage>
        <taxon>Bacteria</taxon>
        <taxon>Pseudomonadati</taxon>
        <taxon>Pseudomonadota</taxon>
        <taxon>Betaproteobacteria</taxon>
        <taxon>Burkholderiales</taxon>
        <taxon>Burkholderiaceae</taxon>
        <taxon>Cupriavidus</taxon>
    </lineage>
</organism>
<reference evidence="1 2" key="1">
    <citation type="journal article" date="2003" name="J. Mol. Biol.">
        <title>Complete nucleotide sequence of pHG1: a Ralstonia eutropha H16 megaplasmid encoding key enzymes of H(2)-based lithoautotrophy and anaerobiosis.</title>
        <authorList>
            <person name="Schwartz E."/>
            <person name="Henne A."/>
            <person name="Cramm R."/>
            <person name="Eitinger T."/>
            <person name="Friedrich B."/>
            <person name="Gottschalk G."/>
        </authorList>
    </citation>
    <scope>NUCLEOTIDE SEQUENCE [LARGE SCALE GENOMIC DNA]</scope>
    <source>
        <strain evidence="2">ATCC 17699 / DSM 428 / KCTC 22496 / NCIMB 10442 / H16 / Stanier 337</strain>
        <plasmid evidence="1 2">megaplasmid pHG1</plasmid>
    </source>
</reference>
<sequence>MERQAEAARAVADALPMLRLASIVSIVVVSNSDGEPDEESGARLASWLASHGVGAEMRLKSKPAARNLDPTARRGGAWSERTPGAQWRNEAIDAIARNWRGEWKRGCGYHCRSLIENLMYRLKTSIAFGRVASASQSTEVAIRVGVLNRMVALARPQSVRIA</sequence>
<protein>
    <submittedName>
        <fullName evidence="1">Putative transposase</fullName>
    </submittedName>
</protein>
<dbReference type="KEGG" id="reh:PHG223"/>